<evidence type="ECO:0000313" key="1">
    <source>
        <dbReference type="EMBL" id="RAV33528.1"/>
    </source>
</evidence>
<evidence type="ECO:0000313" key="2">
    <source>
        <dbReference type="Proteomes" id="UP000251047"/>
    </source>
</evidence>
<dbReference type="RefSeq" id="WP_112769957.1">
    <property type="nucleotide sequence ID" value="NZ_CP063191.1"/>
</dbReference>
<dbReference type="Proteomes" id="UP000251047">
    <property type="component" value="Unassembled WGS sequence"/>
</dbReference>
<organism evidence="1 2">
    <name type="scientific">Corynebacterium heidelbergense</name>
    <dbReference type="NCBI Taxonomy" id="2055947"/>
    <lineage>
        <taxon>Bacteria</taxon>
        <taxon>Bacillati</taxon>
        <taxon>Actinomycetota</taxon>
        <taxon>Actinomycetes</taxon>
        <taxon>Mycobacteriales</taxon>
        <taxon>Corynebacteriaceae</taxon>
        <taxon>Corynebacterium</taxon>
    </lineage>
</organism>
<accession>A0A364VA91</accession>
<reference evidence="1 2" key="1">
    <citation type="journal article" date="2018" name="Syst. Appl. Microbiol.">
        <title>Corynebacterium heidelbergense sp. nov., isolated from the preen glands of Egyptian geese (Alopochen aegyptiacus).</title>
        <authorList>
            <person name="Braun M.S."/>
            <person name="Wang E."/>
            <person name="Zimmermann S."/>
            <person name="Wink M."/>
        </authorList>
    </citation>
    <scope>NUCLEOTIDE SEQUENCE [LARGE SCALE GENOMIC DNA]</scope>
    <source>
        <strain evidence="1 2">DSM 104638</strain>
    </source>
</reference>
<dbReference type="EMBL" id="PHQP01000065">
    <property type="protein sequence ID" value="RAV33528.1"/>
    <property type="molecule type" value="Genomic_DNA"/>
</dbReference>
<evidence type="ECO:0008006" key="3">
    <source>
        <dbReference type="Google" id="ProtNLM"/>
    </source>
</evidence>
<name>A0A364VA91_9CORY</name>
<proteinExistence type="predicted"/>
<dbReference type="OrthoDB" id="4397036at2"/>
<dbReference type="AlphaFoldDB" id="A0A364VA91"/>
<gene>
    <name evidence="1" type="ORF">CWC39_07940</name>
</gene>
<sequence length="503" mass="56545">MITVKPWVEIDGTRVPCGFLDIGMTPVVMDGLEIKWGRDGYYEKAEPARATVRLWDSTGAWARRIRDSQALGVHVYVKWAAPSGTVTMFRGVIAHAHARRTRHRDWKNTDVWEVTLTAADPTTALGSVYPLPGVLQPGETMDQRKQWLLGLAEYGGLKIADIDYQSGYAPAQTKPVEVGKDSALEVLGAFYESMSGDAWTYDPEANAVRQCERHDGDFTTYLASFDDARGAVMIAASDTVIDGVSRPGVALSACRLGVPDGIEIEASADTDINRVESTWYDGGDNWSARVAYKDAVALNQPRRMLANDTWMTTDWAIELQLQSAWDRARAEGRRPKHPELHHSPGKTFATERLARWWLRCWEDTRPAFVNGDLAHAWLMQEAADWPPLVSPLGGTVTYRATDGWTIHLHVQWMHDRSQVTPMVWINLRQMKWTTTTATQPWWARLIGMSPPAPITTGQPTPDRDVRWGSPGSATREYRFDESMTWADLKYLDNTTREIKDVLT</sequence>
<comment type="caution">
    <text evidence="1">The sequence shown here is derived from an EMBL/GenBank/DDBJ whole genome shotgun (WGS) entry which is preliminary data.</text>
</comment>
<protein>
    <recommendedName>
        <fullName evidence="3">Minor tail protein</fullName>
    </recommendedName>
</protein>